<evidence type="ECO:0000256" key="3">
    <source>
        <dbReference type="ARBA" id="ARBA00023001"/>
    </source>
</evidence>
<name>A0A934RXS6_9BACT</name>
<dbReference type="PANTHER" id="PTHR31297">
    <property type="entry name" value="GLUCAN ENDO-1,6-BETA-GLUCOSIDASE B"/>
    <property type="match status" value="1"/>
</dbReference>
<evidence type="ECO:0000256" key="2">
    <source>
        <dbReference type="ARBA" id="ARBA00022801"/>
    </source>
</evidence>
<dbReference type="AlphaFoldDB" id="A0A934RXS6"/>
<organism evidence="9 10">
    <name type="scientific">Pelagicoccus mobilis</name>
    <dbReference type="NCBI Taxonomy" id="415221"/>
    <lineage>
        <taxon>Bacteria</taxon>
        <taxon>Pseudomonadati</taxon>
        <taxon>Verrucomicrobiota</taxon>
        <taxon>Opitutia</taxon>
        <taxon>Puniceicoccales</taxon>
        <taxon>Pelagicoccaceae</taxon>
        <taxon>Pelagicoccus</taxon>
    </lineage>
</organism>
<dbReference type="PANTHER" id="PTHR31297:SF41">
    <property type="entry name" value="ENDOGLUCANASE, PUTATIVE (AFU_ORTHOLOGUE AFUA_5G01830)-RELATED"/>
    <property type="match status" value="1"/>
</dbReference>
<feature type="domain" description="Glycoside hydrolase family 5" evidence="8">
    <location>
        <begin position="34"/>
        <end position="310"/>
    </location>
</feature>
<protein>
    <submittedName>
        <fullName evidence="9">Cellulase family glycosylhydrolase</fullName>
    </submittedName>
</protein>
<proteinExistence type="inferred from homology"/>
<keyword evidence="4" id="KW-0119">Carbohydrate metabolism</keyword>
<keyword evidence="3" id="KW-0136">Cellulose degradation</keyword>
<dbReference type="RefSeq" id="WP_200353725.1">
    <property type="nucleotide sequence ID" value="NZ_JAENIL010000002.1"/>
</dbReference>
<dbReference type="GO" id="GO:0009986">
    <property type="term" value="C:cell surface"/>
    <property type="evidence" value="ECO:0007669"/>
    <property type="project" value="TreeGrafter"/>
</dbReference>
<dbReference type="GO" id="GO:0030245">
    <property type="term" value="P:cellulose catabolic process"/>
    <property type="evidence" value="ECO:0007669"/>
    <property type="project" value="UniProtKB-KW"/>
</dbReference>
<comment type="caution">
    <text evidence="9">The sequence shown here is derived from an EMBL/GenBank/DDBJ whole genome shotgun (WGS) entry which is preliminary data.</text>
</comment>
<dbReference type="InterPro" id="IPR017853">
    <property type="entry name" value="GH"/>
</dbReference>
<dbReference type="Gene3D" id="3.20.20.80">
    <property type="entry name" value="Glycosidases"/>
    <property type="match status" value="1"/>
</dbReference>
<comment type="similarity">
    <text evidence="1 7">Belongs to the glycosyl hydrolase 5 (cellulase A) family.</text>
</comment>
<evidence type="ECO:0000313" key="10">
    <source>
        <dbReference type="Proteomes" id="UP000617628"/>
    </source>
</evidence>
<dbReference type="SUPFAM" id="SSF51445">
    <property type="entry name" value="(Trans)glycosidases"/>
    <property type="match status" value="1"/>
</dbReference>
<evidence type="ECO:0000256" key="5">
    <source>
        <dbReference type="ARBA" id="ARBA00023295"/>
    </source>
</evidence>
<evidence type="ECO:0000313" key="9">
    <source>
        <dbReference type="EMBL" id="MBK1875508.1"/>
    </source>
</evidence>
<reference evidence="9" key="1">
    <citation type="submission" date="2021-01" db="EMBL/GenBank/DDBJ databases">
        <title>Modified the classification status of verrucomicrobia.</title>
        <authorList>
            <person name="Feng X."/>
        </authorList>
    </citation>
    <scope>NUCLEOTIDE SEQUENCE</scope>
    <source>
        <strain evidence="9">KCTC 13126</strain>
    </source>
</reference>
<evidence type="ECO:0000256" key="6">
    <source>
        <dbReference type="ARBA" id="ARBA00023326"/>
    </source>
</evidence>
<dbReference type="InterPro" id="IPR001547">
    <property type="entry name" value="Glyco_hydro_5"/>
</dbReference>
<keyword evidence="10" id="KW-1185">Reference proteome</keyword>
<accession>A0A934RXS6</accession>
<keyword evidence="2 7" id="KW-0378">Hydrolase</keyword>
<dbReference type="EMBL" id="JAENIL010000002">
    <property type="protein sequence ID" value="MBK1875508.1"/>
    <property type="molecule type" value="Genomic_DNA"/>
</dbReference>
<evidence type="ECO:0000256" key="1">
    <source>
        <dbReference type="ARBA" id="ARBA00005641"/>
    </source>
</evidence>
<sequence length="349" mass="40505">MRYIALLPLLFAIPFLSADWKEKTYRGANCGPHLTEQDVADFADYGGNLLRVAFPTLLFRYLEAPYDFNEEAFTELDRILALGEKYDVDILIDPHRYPGMIFPWTTFASDEFWKDFKYHDLFIETWTEIATRFGSKYDSIAGYDLINEPALLRGGNIGQARDLNLLYQKTVAAIREIDPDTYIVLASPRLRYGDQVVSYNNGIFYLQLPDDPNLVVETHMYTPQSLTHQDFWDREGKLIDYPGVIDGRLWNADTVAENFQEVIEFQKKTGVPIFIGEFSVTRWRGESGDQYVKDVIDLAEAHGFHWAYHAYRESPIWDPEMSNTDKSDESRSPNAPRIELLKSYWQQNK</sequence>
<gene>
    <name evidence="9" type="ORF">JIN87_01445</name>
</gene>
<dbReference type="GO" id="GO:0008422">
    <property type="term" value="F:beta-glucosidase activity"/>
    <property type="evidence" value="ECO:0007669"/>
    <property type="project" value="TreeGrafter"/>
</dbReference>
<evidence type="ECO:0000259" key="8">
    <source>
        <dbReference type="Pfam" id="PF00150"/>
    </source>
</evidence>
<dbReference type="InterPro" id="IPR050386">
    <property type="entry name" value="Glycosyl_hydrolase_5"/>
</dbReference>
<dbReference type="GO" id="GO:0005576">
    <property type="term" value="C:extracellular region"/>
    <property type="evidence" value="ECO:0007669"/>
    <property type="project" value="TreeGrafter"/>
</dbReference>
<dbReference type="Pfam" id="PF00150">
    <property type="entry name" value="Cellulase"/>
    <property type="match status" value="1"/>
</dbReference>
<evidence type="ECO:0000256" key="4">
    <source>
        <dbReference type="ARBA" id="ARBA00023277"/>
    </source>
</evidence>
<keyword evidence="6" id="KW-0624">Polysaccharide degradation</keyword>
<dbReference type="Proteomes" id="UP000617628">
    <property type="component" value="Unassembled WGS sequence"/>
</dbReference>
<keyword evidence="5 7" id="KW-0326">Glycosidase</keyword>
<evidence type="ECO:0000256" key="7">
    <source>
        <dbReference type="RuleBase" id="RU361153"/>
    </source>
</evidence>